<dbReference type="STRING" id="269799.Gmet_2204"/>
<dbReference type="AlphaFoldDB" id="Q39TJ3"/>
<dbReference type="InterPro" id="IPR001753">
    <property type="entry name" value="Enoyl-CoA_hydra/iso"/>
</dbReference>
<protein>
    <submittedName>
        <fullName evidence="1">Enoyl-CoA hydratase/isomerase</fullName>
    </submittedName>
</protein>
<dbReference type="RefSeq" id="WP_011365960.1">
    <property type="nucleotide sequence ID" value="NC_007517.1"/>
</dbReference>
<keyword evidence="2" id="KW-1185">Reference proteome</keyword>
<dbReference type="Gene3D" id="3.90.226.10">
    <property type="entry name" value="2-enoyl-CoA Hydratase, Chain A, domain 1"/>
    <property type="match status" value="1"/>
</dbReference>
<dbReference type="Pfam" id="PF00378">
    <property type="entry name" value="ECH_1"/>
    <property type="match status" value="1"/>
</dbReference>
<reference evidence="1 2" key="2">
    <citation type="journal article" date="2009" name="BMC Microbiol.">
        <title>The genome sequence of Geobacter metallireducens: features of metabolism, physiology and regulation common and dissimilar to Geobacter sulfurreducens.</title>
        <authorList>
            <person name="Aklujkar M."/>
            <person name="Krushkal J."/>
            <person name="DiBartolo G."/>
            <person name="Lapidus A."/>
            <person name="Land M.L."/>
            <person name="Lovley D.R."/>
        </authorList>
    </citation>
    <scope>NUCLEOTIDE SEQUENCE [LARGE SCALE GENOMIC DNA]</scope>
    <source>
        <strain evidence="2">ATCC 53774 / DSM 7210 / GS-15</strain>
    </source>
</reference>
<evidence type="ECO:0000313" key="1">
    <source>
        <dbReference type="EMBL" id="ABB32431.1"/>
    </source>
</evidence>
<reference evidence="1 2" key="1">
    <citation type="submission" date="2005-10" db="EMBL/GenBank/DDBJ databases">
        <title>Complete sequence of Geobacter metallireducens GS-15.</title>
        <authorList>
            <consortium name="US DOE Joint Genome Institute"/>
            <person name="Copeland A."/>
            <person name="Lucas S."/>
            <person name="Lapidus A."/>
            <person name="Barry K."/>
            <person name="Detter J.C."/>
            <person name="Glavina T."/>
            <person name="Hammon N."/>
            <person name="Israni S."/>
            <person name="Pitluck S."/>
            <person name="Di Bartolo G."/>
            <person name="Chain P."/>
            <person name="Schmutz J."/>
            <person name="Larimer F."/>
            <person name="Land M."/>
            <person name="Kyrpides N."/>
            <person name="Ivanova N."/>
            <person name="Richardson P."/>
        </authorList>
    </citation>
    <scope>NUCLEOTIDE SEQUENCE [LARGE SCALE GENOMIC DNA]</scope>
    <source>
        <strain evidence="2">ATCC 53774 / DSM 7210 / GS-15</strain>
    </source>
</reference>
<dbReference type="eggNOG" id="COG1024">
    <property type="taxonomic scope" value="Bacteria"/>
</dbReference>
<dbReference type="CDD" id="cd06558">
    <property type="entry name" value="crotonase-like"/>
    <property type="match status" value="1"/>
</dbReference>
<organism evidence="1 2">
    <name type="scientific">Geobacter metallireducens (strain ATCC 53774 / DSM 7210 / GS-15)</name>
    <dbReference type="NCBI Taxonomy" id="269799"/>
    <lineage>
        <taxon>Bacteria</taxon>
        <taxon>Pseudomonadati</taxon>
        <taxon>Thermodesulfobacteriota</taxon>
        <taxon>Desulfuromonadia</taxon>
        <taxon>Geobacterales</taxon>
        <taxon>Geobacteraceae</taxon>
        <taxon>Geobacter</taxon>
    </lineage>
</organism>
<accession>Q39TJ3</accession>
<dbReference type="EMBL" id="CP000148">
    <property type="protein sequence ID" value="ABB32431.1"/>
    <property type="molecule type" value="Genomic_DNA"/>
</dbReference>
<dbReference type="PANTHER" id="PTHR11941">
    <property type="entry name" value="ENOYL-COA HYDRATASE-RELATED"/>
    <property type="match status" value="1"/>
</dbReference>
<dbReference type="GO" id="GO:0006635">
    <property type="term" value="P:fatty acid beta-oxidation"/>
    <property type="evidence" value="ECO:0007669"/>
    <property type="project" value="TreeGrafter"/>
</dbReference>
<gene>
    <name evidence="1" type="ordered locus">Gmet_2204</name>
</gene>
<dbReference type="KEGG" id="gme:Gmet_2204"/>
<dbReference type="HOGENOM" id="CLU_009834_7_6_7"/>
<dbReference type="GO" id="GO:0016853">
    <property type="term" value="F:isomerase activity"/>
    <property type="evidence" value="ECO:0007669"/>
    <property type="project" value="UniProtKB-KW"/>
</dbReference>
<dbReference type="Proteomes" id="UP000007073">
    <property type="component" value="Chromosome"/>
</dbReference>
<keyword evidence="1" id="KW-0413">Isomerase</keyword>
<dbReference type="InterPro" id="IPR029045">
    <property type="entry name" value="ClpP/crotonase-like_dom_sf"/>
</dbReference>
<evidence type="ECO:0000313" key="2">
    <source>
        <dbReference type="Proteomes" id="UP000007073"/>
    </source>
</evidence>
<proteinExistence type="predicted"/>
<dbReference type="SUPFAM" id="SSF52096">
    <property type="entry name" value="ClpP/crotonase"/>
    <property type="match status" value="1"/>
</dbReference>
<name>Q39TJ3_GEOMG</name>
<sequence>MKYTVFKVERKKNYGIITFNRPDKFNAANAQIFKELAAAVRELDADKKVGCIVLTGQTFKHPKKGTDYPVFSAGADVEQFATVGKVEAGFDFIKLCFEPFKAIELAETPIIAAVNGAAFGFGFEISGCCDMVFAAKSAKFALKEINHGAIPAWCITRGLEKYGKNVAAYLCFSAKELDADEAQRLGIVVDVYEDNELLPRCEELAERIAEKSHVAKTFIKTLLNRKAVEGYQEAERFMPTVFATQYMQGAFARFLGGETKNVK</sequence>
<dbReference type="PANTHER" id="PTHR11941:SF54">
    <property type="entry name" value="ENOYL-COA HYDRATASE, MITOCHONDRIAL"/>
    <property type="match status" value="1"/>
</dbReference>